<reference evidence="1 2" key="1">
    <citation type="submission" date="2023-06" db="EMBL/GenBank/DDBJ databases">
        <title>Aquibacillus rhizosphaerae LR5S19.</title>
        <authorList>
            <person name="Sun J.-Q."/>
        </authorList>
    </citation>
    <scope>NUCLEOTIDE SEQUENCE [LARGE SCALE GENOMIC DNA]</scope>
    <source>
        <strain evidence="1 2">LR5S19</strain>
    </source>
</reference>
<dbReference type="RefSeq" id="WP_285929627.1">
    <property type="nucleotide sequence ID" value="NZ_JASTZU010000001.1"/>
</dbReference>
<proteinExistence type="predicted"/>
<dbReference type="NCBIfam" id="NF038310">
    <property type="entry name" value="lysogeny_AimR"/>
    <property type="match status" value="1"/>
</dbReference>
<protein>
    <submittedName>
        <fullName evidence="1">AimR family lysis-lysogeny pheromone receptor</fullName>
    </submittedName>
</protein>
<gene>
    <name evidence="1" type="ORF">QQS35_00080</name>
</gene>
<accession>A0ABT7L2Q9</accession>
<evidence type="ECO:0000313" key="2">
    <source>
        <dbReference type="Proteomes" id="UP001235343"/>
    </source>
</evidence>
<sequence length="344" mass="40628">MEEKIPHHDHKMMDDYNQVKSTLSLNQFITMVSLDNNEKTVIQLARQFLIESKCESDWRVGMEFLYMNGFYNDLNVLIERNKHSDNPINRKGAQIYELMIARLDHHLPSHVVIEQVNNITTDIPELKCLIRFLTISINFSAHKYDCLGYYLDEINSLMLHIENPLLASLYKARLNMLLFIYYWKRNELILARKHAYRALNQTYNLERKSQLHINLGLSYIYDDYTSCVYHLNEALKFAEMFNNKRLIRAIKDRNYPFVCAHFGVVENLKTNDPSEQAHIEIAKGNFQGAKAILRGIDEITPFRKYYLGLATGERDLFISSYNDFIEKRSDHFFARLPLHELKHH</sequence>
<dbReference type="Proteomes" id="UP001235343">
    <property type="component" value="Unassembled WGS sequence"/>
</dbReference>
<dbReference type="InterPro" id="IPR047705">
    <property type="entry name" value="AimR-like"/>
</dbReference>
<comment type="caution">
    <text evidence="1">The sequence shown here is derived from an EMBL/GenBank/DDBJ whole genome shotgun (WGS) entry which is preliminary data.</text>
</comment>
<keyword evidence="2" id="KW-1185">Reference proteome</keyword>
<name>A0ABT7L2Q9_9BACI</name>
<keyword evidence="1" id="KW-0675">Receptor</keyword>
<dbReference type="Pfam" id="PF22871">
    <property type="entry name" value="AimR"/>
    <property type="match status" value="1"/>
</dbReference>
<evidence type="ECO:0000313" key="1">
    <source>
        <dbReference type="EMBL" id="MDL4838870.1"/>
    </source>
</evidence>
<dbReference type="EMBL" id="JASTZU010000001">
    <property type="protein sequence ID" value="MDL4838870.1"/>
    <property type="molecule type" value="Genomic_DNA"/>
</dbReference>
<organism evidence="1 2">
    <name type="scientific">Aquibacillus rhizosphaerae</name>
    <dbReference type="NCBI Taxonomy" id="3051431"/>
    <lineage>
        <taxon>Bacteria</taxon>
        <taxon>Bacillati</taxon>
        <taxon>Bacillota</taxon>
        <taxon>Bacilli</taxon>
        <taxon>Bacillales</taxon>
        <taxon>Bacillaceae</taxon>
        <taxon>Aquibacillus</taxon>
    </lineage>
</organism>